<dbReference type="KEGG" id="tasa:A1Q1_01122"/>
<keyword evidence="2" id="KW-0813">Transport</keyword>
<gene>
    <name evidence="9" type="ORF">A1Q1_01122</name>
</gene>
<proteinExistence type="predicted"/>
<feature type="transmembrane region" description="Helical" evidence="7">
    <location>
        <begin position="324"/>
        <end position="343"/>
    </location>
</feature>
<evidence type="ECO:0000256" key="3">
    <source>
        <dbReference type="ARBA" id="ARBA00022692"/>
    </source>
</evidence>
<sequence>MSVNSRQSFDDKKDHDYAVEAVDPARMWDPEAATGGLQRGLKNRHIQMIALGGVIGTALFIGTASALSDGGPLGMFLGFLSIASLCYAVMACLGEMLVHTPIPGGHIASEVPPRTSPDLHNPPGPRYRFSDPGVADSHSSTPYHTSDQALTFPSLAGRYFSDSMSFALGWFYWYLWTILFPTECSAVAILFGYWLPDVNAAAWIVLSLVVCTILNSFSVRVYGESEFWFASIKILLIVGLIITSIVVTSGGNPKHEVIGFKFWTGVNGPFQQYLGIPGALGRFLGYWATLTRAAFGMVGVENIGLTTGETKNPKSTMAKAIRRVWIRIVFFFCVTVFVLTLIMPSSDPRLKIKTGTAASSPFVLAFTRVGIRGLPHVINAGVLTSAFSAGSAHMYLGSRALWALSFNGRAPKIFQRTNRYGTPYLCVAVAFAFGLLAFTSAGATSSAQVFDYFANMTSQVGLISWAGIAATYLRFYQATKKQGFNRKELGYRGWFQPFVGWYTLIFTCIVTLFNAWTVFLKGHWDTADFICGYLPVPLFFIAYFGHKFWTKSHMVPVMEVDLVSDSEPDEGEEVKPKGNIFARIWEAIV</sequence>
<keyword evidence="4" id="KW-0029">Amino-acid transport</keyword>
<feature type="transmembrane region" description="Helical" evidence="7">
    <location>
        <begin position="171"/>
        <end position="194"/>
    </location>
</feature>
<dbReference type="PANTHER" id="PTHR43341:SF20">
    <property type="entry name" value="AAT FAMILY AMINO ACID TRANSPORTER"/>
    <property type="match status" value="1"/>
</dbReference>
<dbReference type="Gene3D" id="1.20.1740.10">
    <property type="entry name" value="Amino acid/polyamine transporter I"/>
    <property type="match status" value="1"/>
</dbReference>
<dbReference type="GO" id="GO:0016020">
    <property type="term" value="C:membrane"/>
    <property type="evidence" value="ECO:0007669"/>
    <property type="project" value="UniProtKB-SubCell"/>
</dbReference>
<dbReference type="GO" id="GO:0015171">
    <property type="term" value="F:amino acid transmembrane transporter activity"/>
    <property type="evidence" value="ECO:0007669"/>
    <property type="project" value="TreeGrafter"/>
</dbReference>
<keyword evidence="6 7" id="KW-0472">Membrane</keyword>
<feature type="transmembrane region" description="Helical" evidence="7">
    <location>
        <begin position="526"/>
        <end position="544"/>
    </location>
</feature>
<evidence type="ECO:0000313" key="9">
    <source>
        <dbReference type="EMBL" id="EJT49732.1"/>
    </source>
</evidence>
<evidence type="ECO:0000256" key="2">
    <source>
        <dbReference type="ARBA" id="ARBA00022448"/>
    </source>
</evidence>
<name>J6F3C8_TRIAS</name>
<feature type="domain" description="Amino acid permease/ SLC12A" evidence="8">
    <location>
        <begin position="152"/>
        <end position="553"/>
    </location>
</feature>
<feature type="transmembrane region" description="Helical" evidence="7">
    <location>
        <begin position="48"/>
        <end position="67"/>
    </location>
</feature>
<dbReference type="InterPro" id="IPR004840">
    <property type="entry name" value="Amino_acid_permease_CS"/>
</dbReference>
<dbReference type="EMBL" id="ALBS01000159">
    <property type="protein sequence ID" value="EJT49732.1"/>
    <property type="molecule type" value="Genomic_DNA"/>
</dbReference>
<feature type="transmembrane region" description="Helical" evidence="7">
    <location>
        <begin position="423"/>
        <end position="444"/>
    </location>
</feature>
<feature type="domain" description="Amino acid permease/ SLC12A" evidence="8">
    <location>
        <begin position="45"/>
        <end position="105"/>
    </location>
</feature>
<evidence type="ECO:0000256" key="6">
    <source>
        <dbReference type="ARBA" id="ARBA00023136"/>
    </source>
</evidence>
<feature type="transmembrane region" description="Helical" evidence="7">
    <location>
        <begin position="377"/>
        <end position="402"/>
    </location>
</feature>
<reference evidence="9 10" key="1">
    <citation type="journal article" date="2012" name="Eukaryot. Cell">
        <title>Draft genome sequence of CBS 2479, the standard type strain of Trichosporon asahii.</title>
        <authorList>
            <person name="Yang R.Y."/>
            <person name="Li H.T."/>
            <person name="Zhu H."/>
            <person name="Zhou G.P."/>
            <person name="Wang M."/>
            <person name="Wang L."/>
        </authorList>
    </citation>
    <scope>NUCLEOTIDE SEQUENCE [LARGE SCALE GENOMIC DNA]</scope>
    <source>
        <strain evidence="10">ATCC 90039 / CBS 2479 / JCM 2466 / KCTC 7840 / NCYC 2677 / UAMH 7654</strain>
    </source>
</reference>
<feature type="transmembrane region" description="Helical" evidence="7">
    <location>
        <begin position="456"/>
        <end position="477"/>
    </location>
</feature>
<protein>
    <submittedName>
        <fullName evidence="9">Amino acid permease</fullName>
    </submittedName>
</protein>
<dbReference type="Proteomes" id="UP000002748">
    <property type="component" value="Unassembled WGS sequence"/>
</dbReference>
<feature type="transmembrane region" description="Helical" evidence="7">
    <location>
        <begin position="73"/>
        <end position="93"/>
    </location>
</feature>
<feature type="transmembrane region" description="Helical" evidence="7">
    <location>
        <begin position="200"/>
        <end position="222"/>
    </location>
</feature>
<evidence type="ECO:0000256" key="7">
    <source>
        <dbReference type="SAM" id="Phobius"/>
    </source>
</evidence>
<evidence type="ECO:0000259" key="8">
    <source>
        <dbReference type="Pfam" id="PF00324"/>
    </source>
</evidence>
<comment type="caution">
    <text evidence="9">The sequence shown here is derived from an EMBL/GenBank/DDBJ whole genome shotgun (WGS) entry which is preliminary data.</text>
</comment>
<organism evidence="9 10">
    <name type="scientific">Trichosporon asahii var. asahii (strain ATCC 90039 / CBS 2479 / JCM 2466 / KCTC 7840 / NBRC 103889/ NCYC 2677 / UAMH 7654)</name>
    <name type="common">Yeast</name>
    <dbReference type="NCBI Taxonomy" id="1186058"/>
    <lineage>
        <taxon>Eukaryota</taxon>
        <taxon>Fungi</taxon>
        <taxon>Dikarya</taxon>
        <taxon>Basidiomycota</taxon>
        <taxon>Agaricomycotina</taxon>
        <taxon>Tremellomycetes</taxon>
        <taxon>Trichosporonales</taxon>
        <taxon>Trichosporonaceae</taxon>
        <taxon>Trichosporon</taxon>
    </lineage>
</organism>
<feature type="transmembrane region" description="Helical" evidence="7">
    <location>
        <begin position="284"/>
        <end position="303"/>
    </location>
</feature>
<dbReference type="RefSeq" id="XP_014180872.1">
    <property type="nucleotide sequence ID" value="XM_014325397.1"/>
</dbReference>
<evidence type="ECO:0000256" key="4">
    <source>
        <dbReference type="ARBA" id="ARBA00022970"/>
    </source>
</evidence>
<dbReference type="Pfam" id="PF00324">
    <property type="entry name" value="AA_permease"/>
    <property type="match status" value="2"/>
</dbReference>
<dbReference type="GeneID" id="25984636"/>
<dbReference type="PIRSF" id="PIRSF006060">
    <property type="entry name" value="AA_transporter"/>
    <property type="match status" value="1"/>
</dbReference>
<dbReference type="InterPro" id="IPR004841">
    <property type="entry name" value="AA-permease/SLC12A_dom"/>
</dbReference>
<feature type="transmembrane region" description="Helical" evidence="7">
    <location>
        <begin position="498"/>
        <end position="520"/>
    </location>
</feature>
<keyword evidence="5 7" id="KW-1133">Transmembrane helix</keyword>
<dbReference type="VEuPathDB" id="FungiDB:A1Q1_01122"/>
<feature type="transmembrane region" description="Helical" evidence="7">
    <location>
        <begin position="234"/>
        <end position="251"/>
    </location>
</feature>
<evidence type="ECO:0000256" key="5">
    <source>
        <dbReference type="ARBA" id="ARBA00022989"/>
    </source>
</evidence>
<evidence type="ECO:0000313" key="10">
    <source>
        <dbReference type="Proteomes" id="UP000002748"/>
    </source>
</evidence>
<dbReference type="InterPro" id="IPR050524">
    <property type="entry name" value="APC_YAT"/>
</dbReference>
<evidence type="ECO:0000256" key="1">
    <source>
        <dbReference type="ARBA" id="ARBA00004141"/>
    </source>
</evidence>
<dbReference type="AlphaFoldDB" id="J6F3C8"/>
<dbReference type="PROSITE" id="PS00218">
    <property type="entry name" value="AMINO_ACID_PERMEASE_1"/>
    <property type="match status" value="1"/>
</dbReference>
<dbReference type="PANTHER" id="PTHR43341">
    <property type="entry name" value="AMINO ACID PERMEASE"/>
    <property type="match status" value="1"/>
</dbReference>
<dbReference type="HOGENOM" id="CLU_007946_12_1_1"/>
<keyword evidence="3 7" id="KW-0812">Transmembrane</keyword>
<dbReference type="OrthoDB" id="10062876at2759"/>
<accession>J6F3C8</accession>
<comment type="subcellular location">
    <subcellularLocation>
        <location evidence="1">Membrane</location>
        <topology evidence="1">Multi-pass membrane protein</topology>
    </subcellularLocation>
</comment>